<evidence type="ECO:0000256" key="3">
    <source>
        <dbReference type="PROSITE-ProRule" id="PRU00723"/>
    </source>
</evidence>
<dbReference type="SUPFAM" id="SSF54928">
    <property type="entry name" value="RNA-binding domain, RBD"/>
    <property type="match status" value="1"/>
</dbReference>
<feature type="compositionally biased region" description="Basic residues" evidence="4">
    <location>
        <begin position="406"/>
        <end position="416"/>
    </location>
</feature>
<name>A0A8K0PIS5_9PEZI</name>
<feature type="compositionally biased region" description="Basic and acidic residues" evidence="4">
    <location>
        <begin position="445"/>
        <end position="456"/>
    </location>
</feature>
<evidence type="ECO:0000256" key="2">
    <source>
        <dbReference type="PROSITE-ProRule" id="PRU00176"/>
    </source>
</evidence>
<gene>
    <name evidence="7" type="ORF">KVT40_005899</name>
</gene>
<feature type="compositionally biased region" description="Basic and acidic residues" evidence="4">
    <location>
        <begin position="140"/>
        <end position="168"/>
    </location>
</feature>
<feature type="compositionally biased region" description="Polar residues" evidence="4">
    <location>
        <begin position="517"/>
        <end position="531"/>
    </location>
</feature>
<comment type="caution">
    <text evidence="7">The sequence shown here is derived from an EMBL/GenBank/DDBJ whole genome shotgun (WGS) entry which is preliminary data.</text>
</comment>
<dbReference type="InterPro" id="IPR035979">
    <property type="entry name" value="RBD_domain_sf"/>
</dbReference>
<dbReference type="SMART" id="SM00360">
    <property type="entry name" value="RRM"/>
    <property type="match status" value="1"/>
</dbReference>
<keyword evidence="3" id="KW-0863">Zinc-finger</keyword>
<dbReference type="EMBL" id="JAESVG020000006">
    <property type="protein sequence ID" value="KAG8626954.1"/>
    <property type="molecule type" value="Genomic_DNA"/>
</dbReference>
<dbReference type="PROSITE" id="PS50102">
    <property type="entry name" value="RRM"/>
    <property type="match status" value="1"/>
</dbReference>
<feature type="region of interest" description="Disordered" evidence="4">
    <location>
        <begin position="404"/>
        <end position="456"/>
    </location>
</feature>
<feature type="compositionally biased region" description="Polar residues" evidence="4">
    <location>
        <begin position="496"/>
        <end position="507"/>
    </location>
</feature>
<dbReference type="Pfam" id="PF00642">
    <property type="entry name" value="zf-CCCH"/>
    <property type="match status" value="1"/>
</dbReference>
<feature type="region of interest" description="Disordered" evidence="4">
    <location>
        <begin position="721"/>
        <end position="781"/>
    </location>
</feature>
<evidence type="ECO:0000313" key="7">
    <source>
        <dbReference type="EMBL" id="KAG8626954.1"/>
    </source>
</evidence>
<dbReference type="GO" id="GO:0008270">
    <property type="term" value="F:zinc ion binding"/>
    <property type="evidence" value="ECO:0007669"/>
    <property type="project" value="UniProtKB-KW"/>
</dbReference>
<dbReference type="Gene3D" id="3.30.70.330">
    <property type="match status" value="1"/>
</dbReference>
<dbReference type="GO" id="GO:0005634">
    <property type="term" value="C:nucleus"/>
    <property type="evidence" value="ECO:0007669"/>
    <property type="project" value="TreeGrafter"/>
</dbReference>
<keyword evidence="3" id="KW-0479">Metal-binding</keyword>
<dbReference type="InterPro" id="IPR000571">
    <property type="entry name" value="Znf_CCCH"/>
</dbReference>
<dbReference type="InterPro" id="IPR045137">
    <property type="entry name" value="RBM26/27"/>
</dbReference>
<evidence type="ECO:0000256" key="4">
    <source>
        <dbReference type="SAM" id="MobiDB-lite"/>
    </source>
</evidence>
<keyword evidence="1 2" id="KW-0694">RNA-binding</keyword>
<dbReference type="SMART" id="SM00356">
    <property type="entry name" value="ZnF_C3H1"/>
    <property type="match status" value="1"/>
</dbReference>
<feature type="compositionally biased region" description="Gly residues" evidence="4">
    <location>
        <begin position="175"/>
        <end position="184"/>
    </location>
</feature>
<dbReference type="CDD" id="cd12257">
    <property type="entry name" value="RRM1_RBM26_like"/>
    <property type="match status" value="1"/>
</dbReference>
<keyword evidence="8" id="KW-1185">Reference proteome</keyword>
<keyword evidence="3" id="KW-0862">Zinc</keyword>
<dbReference type="Pfam" id="PF00076">
    <property type="entry name" value="RRM_1"/>
    <property type="match status" value="1"/>
</dbReference>
<organism evidence="7 8">
    <name type="scientific">Elsinoe batatas</name>
    <dbReference type="NCBI Taxonomy" id="2601811"/>
    <lineage>
        <taxon>Eukaryota</taxon>
        <taxon>Fungi</taxon>
        <taxon>Dikarya</taxon>
        <taxon>Ascomycota</taxon>
        <taxon>Pezizomycotina</taxon>
        <taxon>Dothideomycetes</taxon>
        <taxon>Dothideomycetidae</taxon>
        <taxon>Myriangiales</taxon>
        <taxon>Elsinoaceae</taxon>
        <taxon>Elsinoe</taxon>
    </lineage>
</organism>
<dbReference type="GO" id="GO:0003723">
    <property type="term" value="F:RNA binding"/>
    <property type="evidence" value="ECO:0007669"/>
    <property type="project" value="UniProtKB-UniRule"/>
</dbReference>
<feature type="region of interest" description="Disordered" evidence="4">
    <location>
        <begin position="492"/>
        <end position="533"/>
    </location>
</feature>
<dbReference type="PANTHER" id="PTHR14398:SF0">
    <property type="entry name" value="ZINC FINGER PROTEIN SWM"/>
    <property type="match status" value="1"/>
</dbReference>
<dbReference type="InterPro" id="IPR000504">
    <property type="entry name" value="RRM_dom"/>
</dbReference>
<dbReference type="OrthoDB" id="443401at2759"/>
<evidence type="ECO:0000313" key="8">
    <source>
        <dbReference type="Proteomes" id="UP000809789"/>
    </source>
</evidence>
<dbReference type="InterPro" id="IPR012677">
    <property type="entry name" value="Nucleotide-bd_a/b_plait_sf"/>
</dbReference>
<feature type="compositionally biased region" description="Basic and acidic residues" evidence="4">
    <location>
        <begin position="287"/>
        <end position="305"/>
    </location>
</feature>
<feature type="zinc finger region" description="C3H1-type" evidence="3">
    <location>
        <begin position="247"/>
        <end position="275"/>
    </location>
</feature>
<sequence>MHLTPTQLSHLKPHLVSKLESLSSEADCDVLADYLLELIKSEGDEADVIATTKEQLADFLPDCGRFVDGVFEDLRSGSYEPGYKGRAGRGGEGGGRGGAEGYARGGGEGRGGSYFGGAPGGRTLKRYRDEEDVEMGESLSRGEERGNWRGRGERGVKAARRGRGDYAGRGRRGGYDGGSAGGGYNSLAQGFVPQPQSQGQGGFGDQQSAGQMPFAFDPMNPMAMMQALQQAMGMVQGMQGYQNGQHRRTGKRCRDYDTKGVCTRGATCPYDHGEIYDDYETQNPGGDRSHERGRGRGRGRSDRGAGRGGRGGRAPFSSVAPESDAKAIVVEQIPAEHFTEEDVRTFFSDFGMIEEVELQDDRKLAIVKYTDHDGARSAFKSPKVVFDNRFVKVYWYHPEALEHQNRHAHRGGRGRGRGGMNGEGRHRDSDTQTSETNPEDQIDPEEFRKQQEAAQQRFEELRAAKAKREELEAKMAAQASERAALLQKLAEKTKTKTPNPNDPSSNGADIHGIGLGTASTPAPPGTSSQTDALKAKLAALEAEARSIGINPDFPAPSSTYQDFAPRGRGRGFVSRGGFHRGGYPARGGWRGRGAYGGMQGGAVKRLDNRPRGFSVVFKEGKKYEDMQEGLRQYLLFSDQIQSARVSPHPGREDAALLVYTERYKAEMFLAAVQQSKNQLTHVGKVEVAWVPNGEVPEGAFPEAQGQGQAHVVGSWDGKQVNGVEKDEGMEDAGGDTNGAGEETNGAGEGADGQDHGQRQGQGQTEMNYDVADDDDERWMAE</sequence>
<feature type="compositionally biased region" description="Low complexity" evidence="4">
    <location>
        <begin position="189"/>
        <end position="198"/>
    </location>
</feature>
<feature type="domain" description="RRM" evidence="5">
    <location>
        <begin position="326"/>
        <end position="398"/>
    </location>
</feature>
<evidence type="ECO:0000259" key="5">
    <source>
        <dbReference type="PROSITE" id="PS50102"/>
    </source>
</evidence>
<feature type="compositionally biased region" description="Gly residues" evidence="4">
    <location>
        <begin position="88"/>
        <end position="120"/>
    </location>
</feature>
<dbReference type="AlphaFoldDB" id="A0A8K0PIS5"/>
<accession>A0A8K0PIS5</accession>
<reference evidence="7" key="1">
    <citation type="submission" date="2021-07" db="EMBL/GenBank/DDBJ databases">
        <title>Elsinoe batatas strain:CRI-CJ2 Genome sequencing and assembly.</title>
        <authorList>
            <person name="Huang L."/>
        </authorList>
    </citation>
    <scope>NUCLEOTIDE SEQUENCE</scope>
    <source>
        <strain evidence="7">CRI-CJ2</strain>
    </source>
</reference>
<feature type="region of interest" description="Disordered" evidence="4">
    <location>
        <begin position="273"/>
        <end position="323"/>
    </location>
</feature>
<feature type="region of interest" description="Disordered" evidence="4">
    <location>
        <begin position="81"/>
        <end position="216"/>
    </location>
</feature>
<feature type="domain" description="C3H1-type" evidence="6">
    <location>
        <begin position="247"/>
        <end position="275"/>
    </location>
</feature>
<protein>
    <recommendedName>
        <fullName evidence="9">RNA recognition motif-containing protein</fullName>
    </recommendedName>
</protein>
<dbReference type="Proteomes" id="UP000809789">
    <property type="component" value="Unassembled WGS sequence"/>
</dbReference>
<feature type="compositionally biased region" description="Acidic residues" evidence="4">
    <location>
        <begin position="770"/>
        <end position="781"/>
    </location>
</feature>
<dbReference type="PROSITE" id="PS50103">
    <property type="entry name" value="ZF_C3H1"/>
    <property type="match status" value="1"/>
</dbReference>
<proteinExistence type="predicted"/>
<evidence type="ECO:0000256" key="1">
    <source>
        <dbReference type="ARBA" id="ARBA00022884"/>
    </source>
</evidence>
<evidence type="ECO:0008006" key="9">
    <source>
        <dbReference type="Google" id="ProtNLM"/>
    </source>
</evidence>
<dbReference type="PANTHER" id="PTHR14398">
    <property type="entry name" value="RNA RECOGNITION RRM/RNP DOMAIN"/>
    <property type="match status" value="1"/>
</dbReference>
<evidence type="ECO:0000259" key="6">
    <source>
        <dbReference type="PROSITE" id="PS50103"/>
    </source>
</evidence>